<evidence type="ECO:0000259" key="1">
    <source>
        <dbReference type="Pfam" id="PF11984"/>
    </source>
</evidence>
<dbReference type="NCBIfam" id="NF045608">
    <property type="entry name" value="EpsI_type_V"/>
    <property type="match status" value="1"/>
</dbReference>
<dbReference type="AlphaFoldDB" id="A0A7W7NYS2"/>
<protein>
    <submittedName>
        <fullName evidence="2">EpsI family protein</fullName>
    </submittedName>
</protein>
<accession>A0A7W7NYS2</accession>
<sequence length="240" mass="26227">MVKGTPPSFGSAPLARRDMLVGSLLISAAGLSFARLPRTPVIGLTRGTAQDVIPRRIGGWTEVSSPEDIVLPPEDERKAAATYDEQVMRAYAGRRSEAVMLLVAYARSQSSMLMVHRPESCYPGAGFTILSNEAVKIRIGSSLSIDGRFLTTKRDSRVEQVLYWTRFGNEMPSDWDAQRWSIAVQALHGYVPDGVLVRLSTVSQDALQSLNLLRLFAAELVRTSGQQGRGLLLGPANLEI</sequence>
<dbReference type="EMBL" id="JACHLR010000033">
    <property type="protein sequence ID" value="MBB4860824.1"/>
    <property type="molecule type" value="Genomic_DNA"/>
</dbReference>
<reference evidence="2 3" key="1">
    <citation type="submission" date="2020-08" db="EMBL/GenBank/DDBJ databases">
        <title>Functional genomics of gut bacteria from endangered species of beetles.</title>
        <authorList>
            <person name="Carlos-Shanley C."/>
        </authorList>
    </citation>
    <scope>NUCLEOTIDE SEQUENCE [LARGE SCALE GENOMIC DNA]</scope>
    <source>
        <strain evidence="2 3">S00245</strain>
    </source>
</reference>
<evidence type="ECO:0000313" key="2">
    <source>
        <dbReference type="EMBL" id="MBB4860824.1"/>
    </source>
</evidence>
<evidence type="ECO:0000313" key="3">
    <source>
        <dbReference type="Proteomes" id="UP000555448"/>
    </source>
</evidence>
<feature type="domain" description="Methanolan biosynthesis EpsI" evidence="1">
    <location>
        <begin position="20"/>
        <end position="221"/>
    </location>
</feature>
<dbReference type="NCBIfam" id="TIGR02914">
    <property type="entry name" value="EpsI_fam"/>
    <property type="match status" value="1"/>
</dbReference>
<gene>
    <name evidence="2" type="ORF">HNO88_004169</name>
</gene>
<dbReference type="Proteomes" id="UP000555448">
    <property type="component" value="Unassembled WGS sequence"/>
</dbReference>
<dbReference type="Pfam" id="PF11984">
    <property type="entry name" value="DUF3485"/>
    <property type="match status" value="1"/>
</dbReference>
<dbReference type="InterPro" id="IPR054654">
    <property type="entry name" value="EpsI_type_V_pred"/>
</dbReference>
<keyword evidence="3" id="KW-1185">Reference proteome</keyword>
<dbReference type="InterPro" id="IPR014263">
    <property type="entry name" value="Methanolan_biosynth_EpsI"/>
</dbReference>
<comment type="caution">
    <text evidence="2">The sequence shown here is derived from an EMBL/GenBank/DDBJ whole genome shotgun (WGS) entry which is preliminary data.</text>
</comment>
<proteinExistence type="predicted"/>
<organism evidence="2 3">
    <name type="scientific">Novosphingobium chloroacetimidivorans</name>
    <dbReference type="NCBI Taxonomy" id="1428314"/>
    <lineage>
        <taxon>Bacteria</taxon>
        <taxon>Pseudomonadati</taxon>
        <taxon>Pseudomonadota</taxon>
        <taxon>Alphaproteobacteria</taxon>
        <taxon>Sphingomonadales</taxon>
        <taxon>Sphingomonadaceae</taxon>
        <taxon>Novosphingobium</taxon>
    </lineage>
</organism>
<name>A0A7W7NYS2_9SPHN</name>